<comment type="caution">
    <text evidence="7">The sequence shown here is derived from an EMBL/GenBank/DDBJ whole genome shotgun (WGS) entry which is preliminary data.</text>
</comment>
<feature type="non-terminal residue" evidence="7">
    <location>
        <position position="66"/>
    </location>
</feature>
<evidence type="ECO:0000256" key="5">
    <source>
        <dbReference type="PROSITE-ProRule" id="PRU01161"/>
    </source>
</evidence>
<evidence type="ECO:0000256" key="3">
    <source>
        <dbReference type="ARBA" id="ARBA00023043"/>
    </source>
</evidence>
<proteinExistence type="predicted"/>
<dbReference type="GO" id="GO:0006629">
    <property type="term" value="P:lipid metabolic process"/>
    <property type="evidence" value="ECO:0007669"/>
    <property type="project" value="UniProtKB-KW"/>
</dbReference>
<evidence type="ECO:0000256" key="2">
    <source>
        <dbReference type="ARBA" id="ARBA00022801"/>
    </source>
</evidence>
<dbReference type="GO" id="GO:0005739">
    <property type="term" value="C:mitochondrion"/>
    <property type="evidence" value="ECO:0007669"/>
    <property type="project" value="TreeGrafter"/>
</dbReference>
<feature type="short sequence motif" description="GXSXG" evidence="5">
    <location>
        <begin position="38"/>
        <end position="42"/>
    </location>
</feature>
<keyword evidence="8" id="KW-1185">Reference proteome</keyword>
<dbReference type="EMBL" id="BTRK01000005">
    <property type="protein sequence ID" value="GMR52849.1"/>
    <property type="molecule type" value="Genomic_DNA"/>
</dbReference>
<evidence type="ECO:0000313" key="7">
    <source>
        <dbReference type="EMBL" id="GMR52849.1"/>
    </source>
</evidence>
<keyword evidence="4" id="KW-0443">Lipid metabolism</keyword>
<evidence type="ECO:0000259" key="6">
    <source>
        <dbReference type="PROSITE" id="PS51635"/>
    </source>
</evidence>
<dbReference type="GO" id="GO:2000304">
    <property type="term" value="P:positive regulation of ceramide biosynthetic process"/>
    <property type="evidence" value="ECO:0007669"/>
    <property type="project" value="TreeGrafter"/>
</dbReference>
<dbReference type="PANTHER" id="PTHR24139">
    <property type="entry name" value="CALCIUM-INDEPENDENT PHOSPHOLIPASE A2"/>
    <property type="match status" value="1"/>
</dbReference>
<gene>
    <name evidence="7" type="ORF">PMAYCL1PPCAC_23044</name>
</gene>
<reference evidence="8" key="1">
    <citation type="submission" date="2022-10" db="EMBL/GenBank/DDBJ databases">
        <title>Genome assembly of Pristionchus species.</title>
        <authorList>
            <person name="Yoshida K."/>
            <person name="Sommer R.J."/>
        </authorList>
    </citation>
    <scope>NUCLEOTIDE SEQUENCE [LARGE SCALE GENOMIC DNA]</scope>
    <source>
        <strain evidence="8">RS5460</strain>
    </source>
</reference>
<comment type="caution">
    <text evidence="5">Lacks conserved residue(s) required for the propagation of feature annotation.</text>
</comment>
<dbReference type="InterPro" id="IPR016035">
    <property type="entry name" value="Acyl_Trfase/lysoPLipase"/>
</dbReference>
<dbReference type="InterPro" id="IPR002641">
    <property type="entry name" value="PNPLA_dom"/>
</dbReference>
<dbReference type="PROSITE" id="PS51635">
    <property type="entry name" value="PNPLA"/>
    <property type="match status" value="1"/>
</dbReference>
<protein>
    <recommendedName>
        <fullName evidence="6">PNPLA domain-containing protein</fullName>
    </recommendedName>
</protein>
<dbReference type="Pfam" id="PF01734">
    <property type="entry name" value="Patatin"/>
    <property type="match status" value="1"/>
</dbReference>
<evidence type="ECO:0000313" key="8">
    <source>
        <dbReference type="Proteomes" id="UP001328107"/>
    </source>
</evidence>
<accession>A0AAN5CY67</accession>
<sequence length="66" mass="7400">HLLSLDRGGIRGLVLTTILSEIEREIPNFFDHFKWTAGTSTGSILALALCQGKSVSQCRNIYFKFK</sequence>
<keyword evidence="3" id="KW-0040">ANK repeat</keyword>
<organism evidence="7 8">
    <name type="scientific">Pristionchus mayeri</name>
    <dbReference type="NCBI Taxonomy" id="1317129"/>
    <lineage>
        <taxon>Eukaryota</taxon>
        <taxon>Metazoa</taxon>
        <taxon>Ecdysozoa</taxon>
        <taxon>Nematoda</taxon>
        <taxon>Chromadorea</taxon>
        <taxon>Rhabditida</taxon>
        <taxon>Rhabditina</taxon>
        <taxon>Diplogasteromorpha</taxon>
        <taxon>Diplogasteroidea</taxon>
        <taxon>Neodiplogasteridae</taxon>
        <taxon>Pristionchus</taxon>
    </lineage>
</organism>
<keyword evidence="2" id="KW-0378">Hydrolase</keyword>
<keyword evidence="1" id="KW-0677">Repeat</keyword>
<feature type="domain" description="PNPLA" evidence="6">
    <location>
        <begin position="3"/>
        <end position="66"/>
    </location>
</feature>
<name>A0AAN5CY67_9BILA</name>
<dbReference type="GO" id="GO:0052816">
    <property type="term" value="F:long-chain fatty acyl-CoA hydrolase activity"/>
    <property type="evidence" value="ECO:0007669"/>
    <property type="project" value="TreeGrafter"/>
</dbReference>
<dbReference type="SUPFAM" id="SSF52151">
    <property type="entry name" value="FabD/lysophospholipase-like"/>
    <property type="match status" value="1"/>
</dbReference>
<dbReference type="AlphaFoldDB" id="A0AAN5CY67"/>
<dbReference type="PANTHER" id="PTHR24139:SF34">
    <property type="entry name" value="85_88 KDA CALCIUM-INDEPENDENT PHOSPHOLIPASE A2"/>
    <property type="match status" value="1"/>
</dbReference>
<evidence type="ECO:0000256" key="1">
    <source>
        <dbReference type="ARBA" id="ARBA00022737"/>
    </source>
</evidence>
<evidence type="ECO:0000256" key="4">
    <source>
        <dbReference type="ARBA" id="ARBA00023098"/>
    </source>
</evidence>
<feature type="non-terminal residue" evidence="7">
    <location>
        <position position="1"/>
    </location>
</feature>
<dbReference type="Proteomes" id="UP001328107">
    <property type="component" value="Unassembled WGS sequence"/>
</dbReference>
<dbReference type="InterPro" id="IPR047148">
    <property type="entry name" value="PLPL9"/>
</dbReference>
<dbReference type="Gene3D" id="3.40.1090.10">
    <property type="entry name" value="Cytosolic phospholipase A2 catalytic domain"/>
    <property type="match status" value="1"/>
</dbReference>
<dbReference type="GO" id="GO:0047499">
    <property type="term" value="F:calcium-independent phospholipase A2 activity"/>
    <property type="evidence" value="ECO:0007669"/>
    <property type="project" value="InterPro"/>
</dbReference>